<gene>
    <name evidence="2" type="ORF">OU989_10565</name>
</gene>
<organism evidence="2 3">
    <name type="scientific">Lysinibacillus irui</name>
    <dbReference type="NCBI Taxonomy" id="2998077"/>
    <lineage>
        <taxon>Bacteria</taxon>
        <taxon>Bacillati</taxon>
        <taxon>Bacillota</taxon>
        <taxon>Bacilli</taxon>
        <taxon>Bacillales</taxon>
        <taxon>Bacillaceae</taxon>
        <taxon>Lysinibacillus</taxon>
    </lineage>
</organism>
<evidence type="ECO:0000256" key="1">
    <source>
        <dbReference type="SAM" id="Phobius"/>
    </source>
</evidence>
<reference evidence="2" key="1">
    <citation type="submission" date="2022-11" db="EMBL/GenBank/DDBJ databases">
        <title>Lysinibacillus irui.</title>
        <authorList>
            <person name="Akintayo S.O."/>
        </authorList>
    </citation>
    <scope>NUCLEOTIDE SEQUENCE</scope>
    <source>
        <strain evidence="2">IRB4-01</strain>
    </source>
</reference>
<accession>A0AAJ5RPQ1</accession>
<feature type="transmembrane region" description="Helical" evidence="1">
    <location>
        <begin position="6"/>
        <end position="24"/>
    </location>
</feature>
<keyword evidence="1" id="KW-0472">Membrane</keyword>
<sequence>MRRKHVIIMVIAWIVEIVLTYWIATMFSVRFIEVMFFTGVAFTLGTFYFSSSGGAMSRLFASQVSAQTGIIHERERFQVQLGPTFYASLLFFLIGLVFFILLVTGIIPPQNM</sequence>
<dbReference type="KEGG" id="liu:OU989_10565"/>
<dbReference type="Proteomes" id="UP001219585">
    <property type="component" value="Chromosome"/>
</dbReference>
<dbReference type="AlphaFoldDB" id="A0AAJ5RPQ1"/>
<protein>
    <submittedName>
        <fullName evidence="2">Uncharacterized protein</fullName>
    </submittedName>
</protein>
<dbReference type="EMBL" id="CP113527">
    <property type="protein sequence ID" value="WDV08886.1"/>
    <property type="molecule type" value="Genomic_DNA"/>
</dbReference>
<feature type="transmembrane region" description="Helical" evidence="1">
    <location>
        <begin position="31"/>
        <end position="50"/>
    </location>
</feature>
<dbReference type="RefSeq" id="WP_274797110.1">
    <property type="nucleotide sequence ID" value="NZ_CP113527.1"/>
</dbReference>
<keyword evidence="1" id="KW-1133">Transmembrane helix</keyword>
<evidence type="ECO:0000313" key="3">
    <source>
        <dbReference type="Proteomes" id="UP001219585"/>
    </source>
</evidence>
<keyword evidence="1" id="KW-0812">Transmembrane</keyword>
<proteinExistence type="predicted"/>
<feature type="transmembrane region" description="Helical" evidence="1">
    <location>
        <begin position="85"/>
        <end position="107"/>
    </location>
</feature>
<name>A0AAJ5RPQ1_9BACI</name>
<evidence type="ECO:0000313" key="2">
    <source>
        <dbReference type="EMBL" id="WDV08886.1"/>
    </source>
</evidence>